<reference evidence="1 5" key="2">
    <citation type="submission" date="2019-07" db="EMBL/GenBank/DDBJ databases">
        <title>Whole genome shotgun sequence of Clostridium butyricum NBRC 3858.</title>
        <authorList>
            <person name="Hosoyama A."/>
            <person name="Uohara A."/>
            <person name="Ohji S."/>
            <person name="Ichikawa N."/>
        </authorList>
    </citation>
    <scope>NUCLEOTIDE SEQUENCE [LARGE SCALE GENOMIC DNA]</scope>
    <source>
        <strain evidence="1 5">NBRC 3858</strain>
    </source>
</reference>
<reference evidence="2 6" key="3">
    <citation type="submission" date="2020-01" db="EMBL/GenBank/DDBJ databases">
        <title>Genome sequence of a 1,3-propanediol producer, Clostridium butyricum S3.</title>
        <authorList>
            <person name="Zhou J."/>
        </authorList>
    </citation>
    <scope>NUCLEOTIDE SEQUENCE [LARGE SCALE GENOMIC DNA]</scope>
    <source>
        <strain evidence="2 6">S3</strain>
    </source>
</reference>
<protein>
    <submittedName>
        <fullName evidence="3">Uncharacterized protein</fullName>
    </submittedName>
</protein>
<evidence type="ECO:0000313" key="5">
    <source>
        <dbReference type="Proteomes" id="UP000321089"/>
    </source>
</evidence>
<dbReference type="Proteomes" id="UP000474042">
    <property type="component" value="Unassembled WGS sequence"/>
</dbReference>
<organism evidence="3 4">
    <name type="scientific">Clostridium butyricum</name>
    <dbReference type="NCBI Taxonomy" id="1492"/>
    <lineage>
        <taxon>Bacteria</taxon>
        <taxon>Bacillati</taxon>
        <taxon>Bacillota</taxon>
        <taxon>Clostridia</taxon>
        <taxon>Eubacteriales</taxon>
        <taxon>Clostridiaceae</taxon>
        <taxon>Clostridium</taxon>
    </lineage>
</organism>
<dbReference type="RefSeq" id="WP_027637159.1">
    <property type="nucleotide sequence ID" value="NZ_BKBC01000005.1"/>
</dbReference>
<evidence type="ECO:0000313" key="6">
    <source>
        <dbReference type="Proteomes" id="UP000474042"/>
    </source>
</evidence>
<evidence type="ECO:0000313" key="1">
    <source>
        <dbReference type="EMBL" id="GEQ20058.1"/>
    </source>
</evidence>
<evidence type="ECO:0000313" key="4">
    <source>
        <dbReference type="Proteomes" id="UP000238081"/>
    </source>
</evidence>
<dbReference type="EMBL" id="LRDH01000107">
    <property type="protein sequence ID" value="PPV14600.1"/>
    <property type="molecule type" value="Genomic_DNA"/>
</dbReference>
<evidence type="ECO:0000313" key="3">
    <source>
        <dbReference type="EMBL" id="PPV14600.1"/>
    </source>
</evidence>
<proteinExistence type="predicted"/>
<dbReference type="Proteomes" id="UP000321089">
    <property type="component" value="Unassembled WGS sequence"/>
</dbReference>
<sequence length="155" mass="17950">MKPDEKYMSEAKLRNTIKFIPPSFNRSLSMDDDINTDYDEETESLDLYPDETNEDQLYCYYNSLGGCSNNQNKKEDLKRNPETFEVLRGLDLDIDEASDLNSNYSENDVNKIYAEIINKNPGINHSFSLYGMPSPIIKVVTKRLIKLSLLYNNKK</sequence>
<dbReference type="AlphaFoldDB" id="A0A2S7FA22"/>
<name>A0A2S7FA22_CLOBU</name>
<dbReference type="EMBL" id="WOFV02000002">
    <property type="protein sequence ID" value="NAS16518.1"/>
    <property type="molecule type" value="Genomic_DNA"/>
</dbReference>
<dbReference type="Proteomes" id="UP000238081">
    <property type="component" value="Unassembled WGS sequence"/>
</dbReference>
<accession>A0A2S7FA22</accession>
<reference evidence="3 4" key="1">
    <citation type="submission" date="2016-01" db="EMBL/GenBank/DDBJ databases">
        <title>Characterization of the Clostridium difficile lineages that are prevalent in Hong Kong and China.</title>
        <authorList>
            <person name="Kwok J.S.-L."/>
            <person name="Lam W.-Y."/>
            <person name="Ip M."/>
            <person name="Chan T.-F."/>
            <person name="Hawkey P.M."/>
            <person name="Tsui S.K.-W."/>
        </authorList>
    </citation>
    <scope>NUCLEOTIDE SEQUENCE [LARGE SCALE GENOMIC DNA]</scope>
    <source>
        <strain evidence="3 4">300064</strain>
    </source>
</reference>
<dbReference type="KEGG" id="cbut:ATN24_04680"/>
<dbReference type="EMBL" id="BKBC01000005">
    <property type="protein sequence ID" value="GEQ20058.1"/>
    <property type="molecule type" value="Genomic_DNA"/>
</dbReference>
<gene>
    <name evidence="3" type="ORF">AWN73_02495</name>
    <name evidence="1" type="ORF">CBU02nite_05640</name>
    <name evidence="2" type="ORF">GND98_001175</name>
</gene>
<evidence type="ECO:0000313" key="2">
    <source>
        <dbReference type="EMBL" id="NAS16518.1"/>
    </source>
</evidence>
<dbReference type="OrthoDB" id="1910568at2"/>
<comment type="caution">
    <text evidence="3">The sequence shown here is derived from an EMBL/GenBank/DDBJ whole genome shotgun (WGS) entry which is preliminary data.</text>
</comment>